<proteinExistence type="predicted"/>
<dbReference type="InterPro" id="IPR008640">
    <property type="entry name" value="Adhesin_Head_dom"/>
</dbReference>
<comment type="caution">
    <text evidence="2">The sequence shown here is derived from an EMBL/GenBank/DDBJ whole genome shotgun (WGS) entry which is preliminary data.</text>
</comment>
<sequence length="464" mass="45611">VGYQNTLFTKSTKFGLGAVLLGGASTAIGQDSQASANSVTVGKDSISGNGAVAMGVSTSATGTRSVSVGCNSQGTNTDSTALGDTARAAVVDSVALGADALAGFVGTGAHALGARSIASAAGALAAGYLATASGVDSVAAGKDSLVAGAQAVGVGPNTVASTISALAIGDAAVVSADYGLAIGCRVAITHAGAIAIGCEAVSTAANRMTVGTIGGSYDMELQIGRKLGVGVAPGSAMIHAQADAAATIGAIVQGAASQSANLQEWQSSTGAAVAAIKPGGDLSLSSPAQRIGANVGTGSFVGMRLPSIGVVELHTTNTMRVSVDEIRIFFSMPLSWNTLGTFAGSHFEGIKNIGASAIPVGAVVVMSGASREVEQSSSANQQGVLVATQSANPSFNTRVADRGMFKVLVEALEVVAPGDKLVSSVTAGTAKVDNAETDPSKIVGYAWESKTIGGTRETVLFRVT</sequence>
<dbReference type="SUPFAM" id="SSF101967">
    <property type="entry name" value="Adhesin YadA, collagen-binding domain"/>
    <property type="match status" value="2"/>
</dbReference>
<dbReference type="EMBL" id="LAZR01007167">
    <property type="protein sequence ID" value="KKM87006.1"/>
    <property type="molecule type" value="Genomic_DNA"/>
</dbReference>
<feature type="domain" description="Trimeric autotransporter adhesin YadA-like head" evidence="1">
    <location>
        <begin position="47"/>
        <end position="69"/>
    </location>
</feature>
<feature type="non-terminal residue" evidence="2">
    <location>
        <position position="1"/>
    </location>
</feature>
<gene>
    <name evidence="2" type="ORF">LCGC14_1273240</name>
</gene>
<feature type="domain" description="Trimeric autotransporter adhesin YadA-like head" evidence="1">
    <location>
        <begin position="164"/>
        <end position="183"/>
    </location>
</feature>
<organism evidence="2">
    <name type="scientific">marine sediment metagenome</name>
    <dbReference type="NCBI Taxonomy" id="412755"/>
    <lineage>
        <taxon>unclassified sequences</taxon>
        <taxon>metagenomes</taxon>
        <taxon>ecological metagenomes</taxon>
    </lineage>
</organism>
<dbReference type="Pfam" id="PF05658">
    <property type="entry name" value="YadA_head"/>
    <property type="match status" value="4"/>
</dbReference>
<evidence type="ECO:0000259" key="1">
    <source>
        <dbReference type="Pfam" id="PF05658"/>
    </source>
</evidence>
<reference evidence="2" key="1">
    <citation type="journal article" date="2015" name="Nature">
        <title>Complex archaea that bridge the gap between prokaryotes and eukaryotes.</title>
        <authorList>
            <person name="Spang A."/>
            <person name="Saw J.H."/>
            <person name="Jorgensen S.L."/>
            <person name="Zaremba-Niedzwiedzka K."/>
            <person name="Martijn J."/>
            <person name="Lind A.E."/>
            <person name="van Eijk R."/>
            <person name="Schleper C."/>
            <person name="Guy L."/>
            <person name="Ettema T.J."/>
        </authorList>
    </citation>
    <scope>NUCLEOTIDE SEQUENCE</scope>
</reference>
<dbReference type="AlphaFoldDB" id="A0A0F9LIK8"/>
<feature type="domain" description="Trimeric autotransporter adhesin YadA-like head" evidence="1">
    <location>
        <begin position="76"/>
        <end position="100"/>
    </location>
</feature>
<protein>
    <recommendedName>
        <fullName evidence="1">Trimeric autotransporter adhesin YadA-like head domain-containing protein</fullName>
    </recommendedName>
</protein>
<feature type="domain" description="Trimeric autotransporter adhesin YadA-like head" evidence="1">
    <location>
        <begin position="118"/>
        <end position="144"/>
    </location>
</feature>
<name>A0A0F9LIK8_9ZZZZ</name>
<evidence type="ECO:0000313" key="2">
    <source>
        <dbReference type="EMBL" id="KKM87006.1"/>
    </source>
</evidence>
<dbReference type="Gene3D" id="2.150.10.10">
    <property type="entry name" value="Serralysin-like metalloprotease, C-terminal"/>
    <property type="match status" value="2"/>
</dbReference>
<accession>A0A0F9LIK8</accession>
<dbReference type="GO" id="GO:0019867">
    <property type="term" value="C:outer membrane"/>
    <property type="evidence" value="ECO:0007669"/>
    <property type="project" value="InterPro"/>
</dbReference>
<dbReference type="InterPro" id="IPR011049">
    <property type="entry name" value="Serralysin-like_metalloprot_C"/>
</dbReference>